<accession>A0AAD9ZGD3</accession>
<reference evidence="2" key="1">
    <citation type="submission" date="2022-11" db="EMBL/GenBank/DDBJ databases">
        <title>Chromosomal genome sequence assembly and mating type (MAT) locus characterization of the leprose asexual lichenized fungus Lepraria neglecta (Nyl.) Erichsen.</title>
        <authorList>
            <person name="Allen J.L."/>
            <person name="Pfeffer B."/>
        </authorList>
    </citation>
    <scope>NUCLEOTIDE SEQUENCE</scope>
    <source>
        <strain evidence="2">Allen 5258</strain>
    </source>
</reference>
<dbReference type="Gene3D" id="3.30.710.10">
    <property type="entry name" value="Potassium Channel Kv1.1, Chain A"/>
    <property type="match status" value="1"/>
</dbReference>
<protein>
    <recommendedName>
        <fullName evidence="1">BTB domain-containing protein</fullName>
    </recommendedName>
</protein>
<dbReference type="EMBL" id="JASNWA010000004">
    <property type="protein sequence ID" value="KAK3176485.1"/>
    <property type="molecule type" value="Genomic_DNA"/>
</dbReference>
<dbReference type="AlphaFoldDB" id="A0AAD9ZGD3"/>
<gene>
    <name evidence="2" type="ORF">OEA41_007808</name>
</gene>
<dbReference type="InterPro" id="IPR000210">
    <property type="entry name" value="BTB/POZ_dom"/>
</dbReference>
<dbReference type="CDD" id="cd18186">
    <property type="entry name" value="BTB_POZ_ZBTB_KLHL-like"/>
    <property type="match status" value="1"/>
</dbReference>
<dbReference type="PANTHER" id="PTHR47843">
    <property type="entry name" value="BTB DOMAIN-CONTAINING PROTEIN-RELATED"/>
    <property type="match status" value="1"/>
</dbReference>
<organism evidence="2 3">
    <name type="scientific">Lepraria neglecta</name>
    <dbReference type="NCBI Taxonomy" id="209136"/>
    <lineage>
        <taxon>Eukaryota</taxon>
        <taxon>Fungi</taxon>
        <taxon>Dikarya</taxon>
        <taxon>Ascomycota</taxon>
        <taxon>Pezizomycotina</taxon>
        <taxon>Lecanoromycetes</taxon>
        <taxon>OSLEUM clade</taxon>
        <taxon>Lecanoromycetidae</taxon>
        <taxon>Lecanorales</taxon>
        <taxon>Lecanorineae</taxon>
        <taxon>Stereocaulaceae</taxon>
        <taxon>Lepraria</taxon>
    </lineage>
</organism>
<evidence type="ECO:0000313" key="2">
    <source>
        <dbReference type="EMBL" id="KAK3176485.1"/>
    </source>
</evidence>
<dbReference type="Proteomes" id="UP001276659">
    <property type="component" value="Unassembled WGS sequence"/>
</dbReference>
<dbReference type="InterPro" id="IPR011333">
    <property type="entry name" value="SKP1/BTB/POZ_sf"/>
</dbReference>
<dbReference type="SUPFAM" id="SSF54695">
    <property type="entry name" value="POZ domain"/>
    <property type="match status" value="1"/>
</dbReference>
<comment type="caution">
    <text evidence="2">The sequence shown here is derived from an EMBL/GenBank/DDBJ whole genome shotgun (WGS) entry which is preliminary data.</text>
</comment>
<keyword evidence="3" id="KW-1185">Reference proteome</keyword>
<dbReference type="Pfam" id="PF00651">
    <property type="entry name" value="BTB"/>
    <property type="match status" value="1"/>
</dbReference>
<proteinExistence type="predicted"/>
<evidence type="ECO:0000259" key="1">
    <source>
        <dbReference type="PROSITE" id="PS50097"/>
    </source>
</evidence>
<evidence type="ECO:0000313" key="3">
    <source>
        <dbReference type="Proteomes" id="UP001276659"/>
    </source>
</evidence>
<dbReference type="PROSITE" id="PS50097">
    <property type="entry name" value="BTB"/>
    <property type="match status" value="1"/>
</dbReference>
<feature type="domain" description="BTB" evidence="1">
    <location>
        <begin position="58"/>
        <end position="124"/>
    </location>
</feature>
<dbReference type="PANTHER" id="PTHR47843:SF2">
    <property type="entry name" value="BTB DOMAIN-CONTAINING PROTEIN"/>
    <property type="match status" value="1"/>
</dbReference>
<sequence>MDTPPCTPPATEYPSVDSLHIHYCDFAYEEKGPFRMPVPDIGETTAKTFAELLSGNLMDIYVGKQKRHWLLHRNILIYHSTWFQKQIEEGNKQNFGKVELLDDDPRAFELLVKWVYQGKIDDVSDMPMDKKWYYADACQQLYLLCEKLNLPLLKNQAIDQFRKGCFEAGLVPGPEEMKPIYDRTPPSSPFRKLVSRIAARQIMDPESQSDASKYWQCFETSADFAIDVINAIKEGSGGKLFHDPTEEDGCYYHEHLPGQRCNSGLYKMKG</sequence>
<name>A0AAD9ZGD3_9LECA</name>